<evidence type="ECO:0000313" key="4">
    <source>
        <dbReference type="EMBL" id="GGY82466.1"/>
    </source>
</evidence>
<feature type="domain" description="Sulfotransferase" evidence="3">
    <location>
        <begin position="5"/>
        <end position="202"/>
    </location>
</feature>
<dbReference type="EMBL" id="BMYZ01000003">
    <property type="protein sequence ID" value="GGY82466.1"/>
    <property type="molecule type" value="Genomic_DNA"/>
</dbReference>
<reference evidence="5" key="1">
    <citation type="journal article" date="2019" name="Int. J. Syst. Evol. Microbiol.">
        <title>The Global Catalogue of Microorganisms (GCM) 10K type strain sequencing project: providing services to taxonomists for standard genome sequencing and annotation.</title>
        <authorList>
            <consortium name="The Broad Institute Genomics Platform"/>
            <consortium name="The Broad Institute Genome Sequencing Center for Infectious Disease"/>
            <person name="Wu L."/>
            <person name="Ma J."/>
        </authorList>
    </citation>
    <scope>NUCLEOTIDE SEQUENCE [LARGE SCALE GENOMIC DNA]</scope>
    <source>
        <strain evidence="5">KCTC 32239</strain>
    </source>
</reference>
<gene>
    <name evidence="4" type="ORF">GCM10011613_29070</name>
</gene>
<keyword evidence="5" id="KW-1185">Reference proteome</keyword>
<evidence type="ECO:0000256" key="1">
    <source>
        <dbReference type="ARBA" id="ARBA00022679"/>
    </source>
</evidence>
<name>A0ABQ3BB34_9GAMM</name>
<evidence type="ECO:0000259" key="3">
    <source>
        <dbReference type="Pfam" id="PF00685"/>
    </source>
</evidence>
<dbReference type="InterPro" id="IPR027417">
    <property type="entry name" value="P-loop_NTPase"/>
</dbReference>
<keyword evidence="1" id="KW-0808">Transferase</keyword>
<dbReference type="InterPro" id="IPR000863">
    <property type="entry name" value="Sulfotransferase_dom"/>
</dbReference>
<dbReference type="RefSeq" id="WP_189419917.1">
    <property type="nucleotide sequence ID" value="NZ_BMYZ01000003.1"/>
</dbReference>
<dbReference type="SUPFAM" id="SSF52540">
    <property type="entry name" value="P-loop containing nucleoside triphosphate hydrolases"/>
    <property type="match status" value="1"/>
</dbReference>
<comment type="caution">
    <text evidence="4">The sequence shown here is derived from an EMBL/GenBank/DDBJ whole genome shotgun (WGS) entry which is preliminary data.</text>
</comment>
<dbReference type="Proteomes" id="UP000619761">
    <property type="component" value="Unassembled WGS sequence"/>
</dbReference>
<keyword evidence="2" id="KW-0325">Glycoprotein</keyword>
<dbReference type="PANTHER" id="PTHR10605">
    <property type="entry name" value="HEPARAN SULFATE SULFOTRANSFERASE"/>
    <property type="match status" value="1"/>
</dbReference>
<accession>A0ABQ3BB34</accession>
<organism evidence="4 5">
    <name type="scientific">Cellvibrio zantedeschiae</name>
    <dbReference type="NCBI Taxonomy" id="1237077"/>
    <lineage>
        <taxon>Bacteria</taxon>
        <taxon>Pseudomonadati</taxon>
        <taxon>Pseudomonadota</taxon>
        <taxon>Gammaproteobacteria</taxon>
        <taxon>Cellvibrionales</taxon>
        <taxon>Cellvibrionaceae</taxon>
        <taxon>Cellvibrio</taxon>
    </lineage>
</organism>
<proteinExistence type="predicted"/>
<protein>
    <recommendedName>
        <fullName evidence="3">Sulfotransferase domain-containing protein</fullName>
    </recommendedName>
</protein>
<evidence type="ECO:0000313" key="5">
    <source>
        <dbReference type="Proteomes" id="UP000619761"/>
    </source>
</evidence>
<evidence type="ECO:0000256" key="2">
    <source>
        <dbReference type="ARBA" id="ARBA00023180"/>
    </source>
</evidence>
<dbReference type="InterPro" id="IPR037359">
    <property type="entry name" value="NST/OST"/>
</dbReference>
<sequence length="259" mass="29895">MKSLDFMIIGAQKSGTSALSHFLAQHTDVCMAAGKEVHLFDAPDYSQDWTVEEINQRYSNYFEGANESLVWGEATPIYLYRPEIIPALKRYNPALKLIIILRDPAERAISHYEMEKSRTNETLPLWLALLRESGRLLAEGKNLGHAHRCHSYVDRGFYAEQLNCVRQYFSDAQILVLESEELKHKHAEAMAKVCKFLAIDPTHGIKSEQVFSGNYQKKHLSPYYSLVKTFLKWRFHAANMKLKMVLLEMGVAADWRWLK</sequence>
<dbReference type="PANTHER" id="PTHR10605:SF56">
    <property type="entry name" value="BIFUNCTIONAL HEPARAN SULFATE N-DEACETYLASE_N-SULFOTRANSFERASE"/>
    <property type="match status" value="1"/>
</dbReference>
<dbReference type="Gene3D" id="3.40.50.300">
    <property type="entry name" value="P-loop containing nucleotide triphosphate hydrolases"/>
    <property type="match status" value="1"/>
</dbReference>
<dbReference type="Pfam" id="PF00685">
    <property type="entry name" value="Sulfotransfer_1"/>
    <property type="match status" value="1"/>
</dbReference>